<dbReference type="InterPro" id="IPR013783">
    <property type="entry name" value="Ig-like_fold"/>
</dbReference>
<dbReference type="NCBIfam" id="TIGR04131">
    <property type="entry name" value="Bac_Flav_CTERM"/>
    <property type="match status" value="1"/>
</dbReference>
<dbReference type="InterPro" id="IPR057708">
    <property type="entry name" value="DUF7948"/>
</dbReference>
<gene>
    <name evidence="3" type="ORF">F8C82_06045</name>
</gene>
<dbReference type="EMBL" id="WBVQ01000001">
    <property type="protein sequence ID" value="KAB2817963.1"/>
    <property type="molecule type" value="Genomic_DNA"/>
</dbReference>
<dbReference type="InterPro" id="IPR026341">
    <property type="entry name" value="T9SS_type_B"/>
</dbReference>
<comment type="caution">
    <text evidence="3">The sequence shown here is derived from an EMBL/GenBank/DDBJ whole genome shotgun (WGS) entry which is preliminary data.</text>
</comment>
<dbReference type="RefSeq" id="WP_151692651.1">
    <property type="nucleotide sequence ID" value="NZ_BMGX01000002.1"/>
</dbReference>
<evidence type="ECO:0000259" key="2">
    <source>
        <dbReference type="PROSITE" id="PS50093"/>
    </source>
</evidence>
<feature type="domain" description="PKD" evidence="2">
    <location>
        <begin position="877"/>
        <end position="924"/>
    </location>
</feature>
<feature type="chain" id="PRO_5027025904" evidence="1">
    <location>
        <begin position="20"/>
        <end position="1099"/>
    </location>
</feature>
<dbReference type="Gene3D" id="2.60.40.10">
    <property type="entry name" value="Immunoglobulins"/>
    <property type="match status" value="2"/>
</dbReference>
<accession>A0A6L3ZJW1</accession>
<feature type="signal peptide" evidence="1">
    <location>
        <begin position="1"/>
        <end position="19"/>
    </location>
</feature>
<keyword evidence="4" id="KW-1185">Reference proteome</keyword>
<sequence length="1099" mass="120201">MRKFYLLLFVLMTPLVLSAQFRASNLSPHAAFEWNKGQWEEDFDFKLKLKAGALFFEDGGYSARIQNPDQLERILDHSHGEEDHHGPLVPFEKIQEVAYRVQYINANSDAVKQGSYPFHHYTNYFIGNDPNKWAANVPLYGVVTYADFYPNTDYRLYSSDDHFKYDFVVKPGGDPSQIQWRVEGTTMELVGDQLHYKAPFGDIEEWKPVAYQEINGNLINVEVEFSLSTDGIASFTLGEYDPSYELVIDPVIVFATFSGSSADNWGFTATYGPDGSLYGGGITFGVGYPTNTGSFDPSFNNGPISGASYTDATISKYSSDGKTLVYATYLGGAECDQPHSMIVNSANQLVVFGLTGSNDFPTNANSAQSTFGGGPVTYPFKQQDANNYHFRFPIGTDAYIAILSANGQNLVGSSYIGGSGRDAANTRIQRNYGDASRGEVVLDANDNIYIVTSTQSADYPLVNSTIGGNAGGADVGITKLSPNANTFLWSTMYGGPGDDQGYGIKVANNGDVYFTGGTTSTGLPGSANGYNPTYNGGTDGFLARFDASANIQSATYLGTSSYDQSFFVDIDKNNAIYVFGQTLGNYPITQGTWTFGNSRLFIHKFNPSLTTTIFSTAFGSTNGGMSLVPTAFNVDDCLNILLSGWGGVVNRSTGFLGGSTGGLPITADAAQASTDGSDFYFMSLSYNATALSYSTYFGGSNNEHVDGGTSRFSPDGQIYQAVCAGCNGSNDFPVTPGAYSTTNRSSNCNLGNVKFDFEVSIEAAADVDYDSDVDTICNTLEVQFTNGSRNANVYEWDFGNGQTSTAREPNVSYTNFGTYNVRLIAIDTICDISDTAYLSISHTQGIDPLADFDVSYTVCDQSRTVQLQNNSRRATNYIWDFGNGTRQFTPSPTTYSYPAEGRYTITLIAQDTVCDKADTATVVVNFNTNIPAPIVHITPSSCDNGKFDVWYENDSSYYRYKWEWEDGTIEYAKFPKGKVPRSGVQVVKLTIIDDVCNQKFDYSFTLDITRIDNRIYIPNAFSPNGDGINDVLLLKGNTCLENTKFTIFNRWGQEVFETTQPFAEFWSGNFSDGNIKEDTYTYVFISEDGTKVGYVTVLP</sequence>
<dbReference type="InterPro" id="IPR052918">
    <property type="entry name" value="Motility_Chemotaxis_Reg"/>
</dbReference>
<reference evidence="3 4" key="1">
    <citation type="submission" date="2019-10" db="EMBL/GenBank/DDBJ databases">
        <title>Genome sequence of Phaeocystidibacter marisrubri JCM30614 (type strain).</title>
        <authorList>
            <person name="Bowman J.P."/>
        </authorList>
    </citation>
    <scope>NUCLEOTIDE SEQUENCE [LARGE SCALE GENOMIC DNA]</scope>
    <source>
        <strain evidence="3 4">JCM 30614</strain>
    </source>
</reference>
<dbReference type="InterPro" id="IPR022409">
    <property type="entry name" value="PKD/Chitinase_dom"/>
</dbReference>
<dbReference type="PROSITE" id="PS50093">
    <property type="entry name" value="PKD"/>
    <property type="match status" value="2"/>
</dbReference>
<feature type="domain" description="PKD" evidence="2">
    <location>
        <begin position="794"/>
        <end position="829"/>
    </location>
</feature>
<evidence type="ECO:0000313" key="4">
    <source>
        <dbReference type="Proteomes" id="UP000484164"/>
    </source>
</evidence>
<proteinExistence type="predicted"/>
<dbReference type="SMART" id="SM00089">
    <property type="entry name" value="PKD"/>
    <property type="match status" value="2"/>
</dbReference>
<keyword evidence="1" id="KW-0732">Signal</keyword>
<dbReference type="Proteomes" id="UP000484164">
    <property type="component" value="Unassembled WGS sequence"/>
</dbReference>
<name>A0A6L3ZJW1_9FLAO</name>
<dbReference type="Pfam" id="PF00801">
    <property type="entry name" value="PKD"/>
    <property type="match status" value="1"/>
</dbReference>
<dbReference type="InterPro" id="IPR000601">
    <property type="entry name" value="PKD_dom"/>
</dbReference>
<dbReference type="PANTHER" id="PTHR35580">
    <property type="entry name" value="CELL SURFACE GLYCOPROTEIN (S-LAYER PROTEIN)-LIKE PROTEIN"/>
    <property type="match status" value="1"/>
</dbReference>
<dbReference type="PANTHER" id="PTHR35580:SF1">
    <property type="entry name" value="PHYTASE-LIKE DOMAIN-CONTAINING PROTEIN"/>
    <property type="match status" value="1"/>
</dbReference>
<evidence type="ECO:0000256" key="1">
    <source>
        <dbReference type="SAM" id="SignalP"/>
    </source>
</evidence>
<dbReference type="AlphaFoldDB" id="A0A6L3ZJW1"/>
<dbReference type="Pfam" id="PF13585">
    <property type="entry name" value="CHU_C"/>
    <property type="match status" value="1"/>
</dbReference>
<protein>
    <submittedName>
        <fullName evidence="3">PKD domain-containing protein</fullName>
    </submittedName>
</protein>
<evidence type="ECO:0000313" key="3">
    <source>
        <dbReference type="EMBL" id="KAB2817963.1"/>
    </source>
</evidence>
<dbReference type="Pfam" id="PF18911">
    <property type="entry name" value="PKD_4"/>
    <property type="match status" value="1"/>
</dbReference>
<dbReference type="OrthoDB" id="1652165at2"/>
<dbReference type="CDD" id="cd00146">
    <property type="entry name" value="PKD"/>
    <property type="match status" value="2"/>
</dbReference>
<organism evidence="3 4">
    <name type="scientific">Phaeocystidibacter marisrubri</name>
    <dbReference type="NCBI Taxonomy" id="1577780"/>
    <lineage>
        <taxon>Bacteria</taxon>
        <taxon>Pseudomonadati</taxon>
        <taxon>Bacteroidota</taxon>
        <taxon>Flavobacteriia</taxon>
        <taxon>Flavobacteriales</taxon>
        <taxon>Phaeocystidibacteraceae</taxon>
        <taxon>Phaeocystidibacter</taxon>
    </lineage>
</organism>
<dbReference type="Pfam" id="PF25778">
    <property type="entry name" value="DUF7948"/>
    <property type="match status" value="1"/>
</dbReference>
<dbReference type="InterPro" id="IPR035986">
    <property type="entry name" value="PKD_dom_sf"/>
</dbReference>
<dbReference type="SUPFAM" id="SSF49299">
    <property type="entry name" value="PKD domain"/>
    <property type="match status" value="2"/>
</dbReference>